<organism evidence="4 6">
    <name type="scientific">Plasmodiophora brassicae</name>
    <name type="common">Clubroot disease agent</name>
    <dbReference type="NCBI Taxonomy" id="37360"/>
    <lineage>
        <taxon>Eukaryota</taxon>
        <taxon>Sar</taxon>
        <taxon>Rhizaria</taxon>
        <taxon>Endomyxa</taxon>
        <taxon>Phytomyxea</taxon>
        <taxon>Plasmodiophorida</taxon>
        <taxon>Plasmodiophoridae</taxon>
        <taxon>Plasmodiophora</taxon>
    </lineage>
</organism>
<dbReference type="EMBL" id="CDSF01000121">
    <property type="protein sequence ID" value="CEP01897.1"/>
    <property type="molecule type" value="Genomic_DNA"/>
</dbReference>
<proteinExistence type="inferred from homology"/>
<reference evidence="5 7" key="2">
    <citation type="submission" date="2018-03" db="EMBL/GenBank/DDBJ databases">
        <authorList>
            <person name="Fogelqvist J."/>
        </authorList>
    </citation>
    <scope>NUCLEOTIDE SEQUENCE [LARGE SCALE GENOMIC DNA]</scope>
</reference>
<evidence type="ECO:0000313" key="6">
    <source>
        <dbReference type="Proteomes" id="UP000039324"/>
    </source>
</evidence>
<dbReference type="Proteomes" id="UP000290189">
    <property type="component" value="Unassembled WGS sequence"/>
</dbReference>
<comment type="similarity">
    <text evidence="1">Belongs to the MTFP1 family.</text>
</comment>
<evidence type="ECO:0000313" key="5">
    <source>
        <dbReference type="EMBL" id="SPQ98670.1"/>
    </source>
</evidence>
<evidence type="ECO:0000256" key="2">
    <source>
        <dbReference type="ARBA" id="ARBA00017835"/>
    </source>
</evidence>
<evidence type="ECO:0000256" key="1">
    <source>
        <dbReference type="ARBA" id="ARBA00009224"/>
    </source>
</evidence>
<dbReference type="AlphaFoldDB" id="A0A0G4J2Z2"/>
<evidence type="ECO:0000256" key="3">
    <source>
        <dbReference type="ARBA" id="ARBA00029631"/>
    </source>
</evidence>
<protein>
    <recommendedName>
        <fullName evidence="2">Mitochondrial fission process protein 1</fullName>
    </recommendedName>
    <alternativeName>
        <fullName evidence="3">Mitochondrial 18 kDa protein</fullName>
    </alternativeName>
</protein>
<dbReference type="GO" id="GO:0000266">
    <property type="term" value="P:mitochondrial fission"/>
    <property type="evidence" value="ECO:0007669"/>
    <property type="project" value="TreeGrafter"/>
</dbReference>
<dbReference type="PANTHER" id="PTHR11001:SF2">
    <property type="entry name" value="MITOCHONDRIAL FISSION PROCESS PROTEIN 1"/>
    <property type="match status" value="1"/>
</dbReference>
<sequence length="165" mass="18146">MGYHQAPSGVPGCHEGERRDMWRDSLLRYVGYANEVGESFRPVLPRLLIPSYMVSFGYALGDTLDKGLTAASNCGDKSGCTSVVTRAVLDTMLWQTLANIVFPGFTINRVVKLASFLTHKYAKHPALCRSIPTAVGLSIIPLIIHPIDRAVDVTLDNTTRTWSHT</sequence>
<dbReference type="Proteomes" id="UP000039324">
    <property type="component" value="Unassembled WGS sequence"/>
</dbReference>
<dbReference type="OMA" id="DVFTWQM"/>
<dbReference type="STRING" id="37360.A0A0G4J2Z2"/>
<accession>A0A0G4J2Z2</accession>
<dbReference type="EMBL" id="OVEO01000010">
    <property type="protein sequence ID" value="SPQ98670.1"/>
    <property type="molecule type" value="Genomic_DNA"/>
</dbReference>
<name>A0A0G4J2Z2_PLABS</name>
<dbReference type="InterPro" id="IPR019560">
    <property type="entry name" value="Mitochondrial_18_kDa_protein"/>
</dbReference>
<dbReference type="GO" id="GO:0005739">
    <property type="term" value="C:mitochondrion"/>
    <property type="evidence" value="ECO:0007669"/>
    <property type="project" value="TreeGrafter"/>
</dbReference>
<gene>
    <name evidence="4" type="ORF">PBRA_008840</name>
    <name evidence="5" type="ORF">PLBR_LOCUS5885</name>
</gene>
<dbReference type="OrthoDB" id="424969at2759"/>
<dbReference type="Pfam" id="PF10558">
    <property type="entry name" value="MTP18"/>
    <property type="match status" value="2"/>
</dbReference>
<keyword evidence="5" id="KW-0496">Mitochondrion</keyword>
<dbReference type="PANTHER" id="PTHR11001">
    <property type="entry name" value="MITOCHONDRIAL FISSION PROCESS PROTEIN 1"/>
    <property type="match status" value="1"/>
</dbReference>
<evidence type="ECO:0000313" key="4">
    <source>
        <dbReference type="EMBL" id="CEP01897.1"/>
    </source>
</evidence>
<reference evidence="4 6" key="1">
    <citation type="submission" date="2015-02" db="EMBL/GenBank/DDBJ databases">
        <authorList>
            <person name="Chooi Y.-H."/>
        </authorList>
    </citation>
    <scope>NUCLEOTIDE SEQUENCE [LARGE SCALE GENOMIC DNA]</scope>
    <source>
        <strain evidence="4">E3</strain>
    </source>
</reference>
<evidence type="ECO:0000313" key="7">
    <source>
        <dbReference type="Proteomes" id="UP000290189"/>
    </source>
</evidence>
<keyword evidence="6" id="KW-1185">Reference proteome</keyword>
<geneLocation type="mitochondrion" evidence="5"/>